<evidence type="ECO:0000313" key="1">
    <source>
        <dbReference type="EMBL" id="ORZ40470.1"/>
    </source>
</evidence>
<dbReference type="InterPro" id="IPR011990">
    <property type="entry name" value="TPR-like_helical_dom_sf"/>
</dbReference>
<organism evidence="1 2">
    <name type="scientific">Catenaria anguillulae PL171</name>
    <dbReference type="NCBI Taxonomy" id="765915"/>
    <lineage>
        <taxon>Eukaryota</taxon>
        <taxon>Fungi</taxon>
        <taxon>Fungi incertae sedis</taxon>
        <taxon>Blastocladiomycota</taxon>
        <taxon>Blastocladiomycetes</taxon>
        <taxon>Blastocladiales</taxon>
        <taxon>Catenariaceae</taxon>
        <taxon>Catenaria</taxon>
    </lineage>
</organism>
<keyword evidence="2" id="KW-1185">Reference proteome</keyword>
<dbReference type="OrthoDB" id="10402644at2759"/>
<comment type="caution">
    <text evidence="1">The sequence shown here is derived from an EMBL/GenBank/DDBJ whole genome shotgun (WGS) entry which is preliminary data.</text>
</comment>
<name>A0A1Y2I0T7_9FUNG</name>
<sequence>MTDTALHRYQKAAGMEPGYYRAQVGLADCCLARNQIENAKELYLAVAEAMPSLKRVYIGLSLASTDHGDRDSYAVMSEEPGVRDH</sequence>
<dbReference type="Pfam" id="PF14559">
    <property type="entry name" value="TPR_19"/>
    <property type="match status" value="1"/>
</dbReference>
<accession>A0A1Y2I0T7</accession>
<proteinExistence type="predicted"/>
<dbReference type="EMBL" id="MCFL01000003">
    <property type="protein sequence ID" value="ORZ40470.1"/>
    <property type="molecule type" value="Genomic_DNA"/>
</dbReference>
<gene>
    <name evidence="1" type="ORF">BCR44DRAFT_1425130</name>
</gene>
<dbReference type="Gene3D" id="1.25.40.10">
    <property type="entry name" value="Tetratricopeptide repeat domain"/>
    <property type="match status" value="1"/>
</dbReference>
<reference evidence="1 2" key="1">
    <citation type="submission" date="2016-07" db="EMBL/GenBank/DDBJ databases">
        <title>Pervasive Adenine N6-methylation of Active Genes in Fungi.</title>
        <authorList>
            <consortium name="DOE Joint Genome Institute"/>
            <person name="Mondo S.J."/>
            <person name="Dannebaum R.O."/>
            <person name="Kuo R.C."/>
            <person name="Labutti K."/>
            <person name="Haridas S."/>
            <person name="Kuo A."/>
            <person name="Salamov A."/>
            <person name="Ahrendt S.R."/>
            <person name="Lipzen A."/>
            <person name="Sullivan W."/>
            <person name="Andreopoulos W.B."/>
            <person name="Clum A."/>
            <person name="Lindquist E."/>
            <person name="Daum C."/>
            <person name="Ramamoorthy G.K."/>
            <person name="Gryganskyi A."/>
            <person name="Culley D."/>
            <person name="Magnuson J.K."/>
            <person name="James T.Y."/>
            <person name="O'Malley M.A."/>
            <person name="Stajich J.E."/>
            <person name="Spatafora J.W."/>
            <person name="Visel A."/>
            <person name="Grigoriev I.V."/>
        </authorList>
    </citation>
    <scope>NUCLEOTIDE SEQUENCE [LARGE SCALE GENOMIC DNA]</scope>
    <source>
        <strain evidence="1 2">PL171</strain>
    </source>
</reference>
<dbReference type="SUPFAM" id="SSF48452">
    <property type="entry name" value="TPR-like"/>
    <property type="match status" value="1"/>
</dbReference>
<dbReference type="AlphaFoldDB" id="A0A1Y2I0T7"/>
<evidence type="ECO:0000313" key="2">
    <source>
        <dbReference type="Proteomes" id="UP000193411"/>
    </source>
</evidence>
<dbReference type="Proteomes" id="UP000193411">
    <property type="component" value="Unassembled WGS sequence"/>
</dbReference>
<protein>
    <submittedName>
        <fullName evidence="1">Uncharacterized protein</fullName>
    </submittedName>
</protein>